<comment type="caution">
    <text evidence="2">The sequence shown here is derived from an EMBL/GenBank/DDBJ whole genome shotgun (WGS) entry which is preliminary data.</text>
</comment>
<organism evidence="2 3">
    <name type="scientific">Pristionchus fissidentatus</name>
    <dbReference type="NCBI Taxonomy" id="1538716"/>
    <lineage>
        <taxon>Eukaryota</taxon>
        <taxon>Metazoa</taxon>
        <taxon>Ecdysozoa</taxon>
        <taxon>Nematoda</taxon>
        <taxon>Chromadorea</taxon>
        <taxon>Rhabditida</taxon>
        <taxon>Rhabditina</taxon>
        <taxon>Diplogasteromorpha</taxon>
        <taxon>Diplogasteroidea</taxon>
        <taxon>Neodiplogasteridae</taxon>
        <taxon>Pristionchus</taxon>
    </lineage>
</organism>
<dbReference type="Proteomes" id="UP001432322">
    <property type="component" value="Unassembled WGS sequence"/>
</dbReference>
<reference evidence="2" key="1">
    <citation type="submission" date="2023-10" db="EMBL/GenBank/DDBJ databases">
        <title>Genome assembly of Pristionchus species.</title>
        <authorList>
            <person name="Yoshida K."/>
            <person name="Sommer R.J."/>
        </authorList>
    </citation>
    <scope>NUCLEOTIDE SEQUENCE</scope>
    <source>
        <strain evidence="2">RS5133</strain>
    </source>
</reference>
<feature type="non-terminal residue" evidence="2">
    <location>
        <position position="1"/>
    </location>
</feature>
<dbReference type="AlphaFoldDB" id="A0AAV5W8N2"/>
<protein>
    <submittedName>
        <fullName evidence="2">Uncharacterized protein</fullName>
    </submittedName>
</protein>
<evidence type="ECO:0000313" key="2">
    <source>
        <dbReference type="EMBL" id="GMT26229.1"/>
    </source>
</evidence>
<feature type="compositionally biased region" description="Basic and acidic residues" evidence="1">
    <location>
        <begin position="54"/>
        <end position="68"/>
    </location>
</feature>
<evidence type="ECO:0000313" key="3">
    <source>
        <dbReference type="Proteomes" id="UP001432322"/>
    </source>
</evidence>
<keyword evidence="3" id="KW-1185">Reference proteome</keyword>
<gene>
    <name evidence="2" type="ORF">PFISCL1PPCAC_17526</name>
</gene>
<dbReference type="EMBL" id="BTSY01000004">
    <property type="protein sequence ID" value="GMT26229.1"/>
    <property type="molecule type" value="Genomic_DNA"/>
</dbReference>
<accession>A0AAV5W8N2</accession>
<evidence type="ECO:0000256" key="1">
    <source>
        <dbReference type="SAM" id="MobiDB-lite"/>
    </source>
</evidence>
<sequence length="309" mass="35261">AGSKDDSIVMEFDKSVHHNSRAIGAGVNTLHMDSVDEEPIGDMETKMEGSPLTEDCKNEGEEAKEERVVSEIDMESGVDNDEDKKEIDNRPMDTYPTPTQLQVCFLCDEITDDFQVFPMDVKERRKFMDNLFLIDDEQRAKVKFLEKNILDDIFCCSVHTVEIVSENTQVFEPYGDLDDLPPYPVIRGYPEGRKSSPLNVICFVCGQFMPIGARFFYSPVDEEKSRAFFGRIELSSLQRAQAEAYFITKGVKVKICKEHLKEDKADKKIKRVRNRDLDSELAELELPCTLLELTKCDSTMSSRFCLSVD</sequence>
<name>A0AAV5W8N2_9BILA</name>
<feature type="region of interest" description="Disordered" evidence="1">
    <location>
        <begin position="41"/>
        <end position="68"/>
    </location>
</feature>
<proteinExistence type="predicted"/>